<dbReference type="RefSeq" id="WP_108221250.1">
    <property type="nucleotide sequence ID" value="NZ_CP090022.1"/>
</dbReference>
<protein>
    <submittedName>
        <fullName evidence="1">Uncharacterized protein YbaA (DUF1428 family)</fullName>
    </submittedName>
</protein>
<dbReference type="SUPFAM" id="SSF54909">
    <property type="entry name" value="Dimeric alpha+beta barrel"/>
    <property type="match status" value="2"/>
</dbReference>
<dbReference type="Gene3D" id="3.30.70.100">
    <property type="match status" value="2"/>
</dbReference>
<dbReference type="Proteomes" id="UP000244060">
    <property type="component" value="Unassembled WGS sequence"/>
</dbReference>
<accession>A0A2T5K5S2</accession>
<dbReference type="AlphaFoldDB" id="A0A2T5K5S2"/>
<sequence>MTCITGFVGAVPTGNRQAFIEHARLAAEGFRDHGLSDAVECWGEDVPDGKVTSFPLAVQARPDETVIFSWYRWPSKAAQDEGMRRAMEDPRLNAETNPMPFDGQRVIWGSFEPLFEVGAPQAGGYFDGFVIPVPRDKREAFRAFASACDPIFVEHGAVWIVEAWELEVPDGKLTDFRRAVAATPDEAIVFSWVQWPDATVRGAANARVMDDPRMAALDCPFDMKRVIWGGFSPVIQT</sequence>
<dbReference type="OrthoDB" id="9792392at2"/>
<gene>
    <name evidence="1" type="ORF">C8J28_11172</name>
</gene>
<organism evidence="1 2">
    <name type="scientific">Cereibacter azotoformans</name>
    <dbReference type="NCBI Taxonomy" id="43057"/>
    <lineage>
        <taxon>Bacteria</taxon>
        <taxon>Pseudomonadati</taxon>
        <taxon>Pseudomonadota</taxon>
        <taxon>Alphaproteobacteria</taxon>
        <taxon>Rhodobacterales</taxon>
        <taxon>Paracoccaceae</taxon>
        <taxon>Cereibacter</taxon>
    </lineage>
</organism>
<reference evidence="1 2" key="1">
    <citation type="submission" date="2018-04" db="EMBL/GenBank/DDBJ databases">
        <title>Genomic Encyclopedia of Type Strains, Phase III (KMG-III): the genomes of soil and plant-associated and newly described type strains.</title>
        <authorList>
            <person name="Whitman W."/>
        </authorList>
    </citation>
    <scope>NUCLEOTIDE SEQUENCE [LARGE SCALE GENOMIC DNA]</scope>
    <source>
        <strain evidence="1 2">KA25</strain>
    </source>
</reference>
<dbReference type="EMBL" id="QAOT01000011">
    <property type="protein sequence ID" value="PTR17785.1"/>
    <property type="molecule type" value="Genomic_DNA"/>
</dbReference>
<dbReference type="InterPro" id="IPR009874">
    <property type="entry name" value="DUF1428"/>
</dbReference>
<evidence type="ECO:0000313" key="2">
    <source>
        <dbReference type="Proteomes" id="UP000244060"/>
    </source>
</evidence>
<proteinExistence type="predicted"/>
<dbReference type="InterPro" id="IPR011008">
    <property type="entry name" value="Dimeric_a/b-barrel"/>
</dbReference>
<dbReference type="Pfam" id="PF07237">
    <property type="entry name" value="DUF1428"/>
    <property type="match status" value="2"/>
</dbReference>
<keyword evidence="2" id="KW-1185">Reference proteome</keyword>
<evidence type="ECO:0000313" key="1">
    <source>
        <dbReference type="EMBL" id="PTR17785.1"/>
    </source>
</evidence>
<comment type="caution">
    <text evidence="1">The sequence shown here is derived from an EMBL/GenBank/DDBJ whole genome shotgun (WGS) entry which is preliminary data.</text>
</comment>
<name>A0A2T5K5S2_9RHOB</name>